<dbReference type="Gene3D" id="3.40.50.300">
    <property type="entry name" value="P-loop containing nucleotide triphosphate hydrolases"/>
    <property type="match status" value="2"/>
</dbReference>
<dbReference type="SMART" id="SM00382">
    <property type="entry name" value="AAA"/>
    <property type="match status" value="1"/>
</dbReference>
<dbReference type="EC" id="5.6.2.3" evidence="1"/>
<proteinExistence type="inferred from homology"/>
<dbReference type="Proteomes" id="UP001190700">
    <property type="component" value="Unassembled WGS sequence"/>
</dbReference>
<evidence type="ECO:0000313" key="4">
    <source>
        <dbReference type="Proteomes" id="UP001190700"/>
    </source>
</evidence>
<comment type="catalytic activity">
    <reaction evidence="1">
        <text>ATP + H2O = ADP + phosphate + H(+)</text>
        <dbReference type="Rhea" id="RHEA:13065"/>
        <dbReference type="ChEBI" id="CHEBI:15377"/>
        <dbReference type="ChEBI" id="CHEBI:15378"/>
        <dbReference type="ChEBI" id="CHEBI:30616"/>
        <dbReference type="ChEBI" id="CHEBI:43474"/>
        <dbReference type="ChEBI" id="CHEBI:456216"/>
        <dbReference type="EC" id="5.6.2.3"/>
    </reaction>
</comment>
<keyword evidence="1" id="KW-0234">DNA repair</keyword>
<keyword evidence="1" id="KW-0347">Helicase</keyword>
<evidence type="ECO:0000313" key="3">
    <source>
        <dbReference type="EMBL" id="KAK3242118.1"/>
    </source>
</evidence>
<organism evidence="3 4">
    <name type="scientific">Cymbomonas tetramitiformis</name>
    <dbReference type="NCBI Taxonomy" id="36881"/>
    <lineage>
        <taxon>Eukaryota</taxon>
        <taxon>Viridiplantae</taxon>
        <taxon>Chlorophyta</taxon>
        <taxon>Pyramimonadophyceae</taxon>
        <taxon>Pyramimonadales</taxon>
        <taxon>Pyramimonadaceae</taxon>
        <taxon>Cymbomonas</taxon>
    </lineage>
</organism>
<comment type="similarity">
    <text evidence="1">Belongs to the helicase family.</text>
</comment>
<keyword evidence="1" id="KW-0233">DNA recombination</keyword>
<dbReference type="PANTHER" id="PTHR10492">
    <property type="match status" value="1"/>
</dbReference>
<keyword evidence="1" id="KW-0067">ATP-binding</keyword>
<dbReference type="InterPro" id="IPR027417">
    <property type="entry name" value="P-loop_NTPase"/>
</dbReference>
<evidence type="ECO:0000259" key="2">
    <source>
        <dbReference type="SMART" id="SM00382"/>
    </source>
</evidence>
<dbReference type="GO" id="GO:0016787">
    <property type="term" value="F:hydrolase activity"/>
    <property type="evidence" value="ECO:0007669"/>
    <property type="project" value="UniProtKB-KW"/>
</dbReference>
<dbReference type="GO" id="GO:0006281">
    <property type="term" value="P:DNA repair"/>
    <property type="evidence" value="ECO:0007669"/>
    <property type="project" value="UniProtKB-KW"/>
</dbReference>
<keyword evidence="1" id="KW-0547">Nucleotide-binding</keyword>
<dbReference type="GO" id="GO:0043139">
    <property type="term" value="F:5'-3' DNA helicase activity"/>
    <property type="evidence" value="ECO:0007669"/>
    <property type="project" value="UniProtKB-EC"/>
</dbReference>
<dbReference type="GO" id="GO:0006310">
    <property type="term" value="P:DNA recombination"/>
    <property type="evidence" value="ECO:0007669"/>
    <property type="project" value="UniProtKB-KW"/>
</dbReference>
<dbReference type="InterPro" id="IPR003593">
    <property type="entry name" value="AAA+_ATPase"/>
</dbReference>
<dbReference type="CDD" id="cd18809">
    <property type="entry name" value="SF1_C_RecD"/>
    <property type="match status" value="1"/>
</dbReference>
<keyword evidence="1" id="KW-0378">Hydrolase</keyword>
<dbReference type="SUPFAM" id="SSF52540">
    <property type="entry name" value="P-loop containing nucleoside triphosphate hydrolases"/>
    <property type="match status" value="2"/>
</dbReference>
<dbReference type="GO" id="GO:0000723">
    <property type="term" value="P:telomere maintenance"/>
    <property type="evidence" value="ECO:0007669"/>
    <property type="project" value="InterPro"/>
</dbReference>
<dbReference type="PANTHER" id="PTHR10492:SF57">
    <property type="entry name" value="ATP-DEPENDENT DNA HELICASE"/>
    <property type="match status" value="1"/>
</dbReference>
<comment type="caution">
    <text evidence="3">The sequence shown here is derived from an EMBL/GenBank/DDBJ whole genome shotgun (WGS) entry which is preliminary data.</text>
</comment>
<evidence type="ECO:0000256" key="1">
    <source>
        <dbReference type="RuleBase" id="RU363044"/>
    </source>
</evidence>
<keyword evidence="4" id="KW-1185">Reference proteome</keyword>
<feature type="domain" description="AAA+ ATPase" evidence="2">
    <location>
        <begin position="566"/>
        <end position="754"/>
    </location>
</feature>
<reference evidence="3 4" key="1">
    <citation type="journal article" date="2015" name="Genome Biol. Evol.">
        <title>Comparative Genomics of a Bacterivorous Green Alga Reveals Evolutionary Causalities and Consequences of Phago-Mixotrophic Mode of Nutrition.</title>
        <authorList>
            <person name="Burns J.A."/>
            <person name="Paasch A."/>
            <person name="Narechania A."/>
            <person name="Kim E."/>
        </authorList>
    </citation>
    <scope>NUCLEOTIDE SEQUENCE [LARGE SCALE GENOMIC DNA]</scope>
    <source>
        <strain evidence="3 4">PLY_AMNH</strain>
    </source>
</reference>
<dbReference type="EMBL" id="LGRX02033234">
    <property type="protein sequence ID" value="KAK3242118.1"/>
    <property type="molecule type" value="Genomic_DNA"/>
</dbReference>
<accession>A0AAE0BTV6</accession>
<dbReference type="AlphaFoldDB" id="A0AAE0BTV6"/>
<gene>
    <name evidence="3" type="ORF">CYMTET_48165</name>
</gene>
<name>A0AAE0BTV6_9CHLO</name>
<protein>
    <recommendedName>
        <fullName evidence="1">ATP-dependent DNA helicase</fullName>
        <ecNumber evidence="1">5.6.2.3</ecNumber>
    </recommendedName>
</protein>
<dbReference type="Pfam" id="PF05970">
    <property type="entry name" value="PIF1"/>
    <property type="match status" value="1"/>
</dbReference>
<comment type="cofactor">
    <cofactor evidence="1">
        <name>Mg(2+)</name>
        <dbReference type="ChEBI" id="CHEBI:18420"/>
    </cofactor>
</comment>
<keyword evidence="1" id="KW-0227">DNA damage</keyword>
<dbReference type="GO" id="GO:0005524">
    <property type="term" value="F:ATP binding"/>
    <property type="evidence" value="ECO:0007669"/>
    <property type="project" value="UniProtKB-KW"/>
</dbReference>
<dbReference type="InterPro" id="IPR010285">
    <property type="entry name" value="DNA_helicase_pif1-like_DEAD"/>
</dbReference>
<sequence length="1083" mass="122014">MRAINYRDMQRMCPKAKFYINRRSPSTREICMEMKQLVCGDRACMDGYSSTSRNGHRTSGPMEHGPHPYDDYRPAKWCKKTEQGFCKSVFPRPCGDTRKVDNGFIELKRREGPQIRSGWTAGDEFVVAYNVWMLFKYKTHINVEIAAKVSVIAYLYKYLFKGGDRARYEIRRDANGNEVVDEIADWKQGMYTSATEACWLLWEMDKFNNSPVVDVMDVHLITPHSREDALGSSEFEKYVFRPPEVDAYAQEHFNVHALTATEFRRLFMATTTAPADVKAQCEDVFGKRCKVDPTALLRSRPHTTFYMRDAPAPDAIVRPVWFRDMHAHGGTTTYYYPCQPADRHIARLQRVYKVGSELWYFRMFVMNKPIPLVTEDTARDPLKPILELTPEKTFQSVARLLHLVPHEHEAEIAMAEAVASHATPSSLISLFVVLTIGGYPTERLLNAPEHAYIREAMCIEFVGAEDDRHQKLLVELKRHFEANGKTLTDYDIEEPALIDCSELAQHRSYWKAQSPMLTAYLAAHKLFSEQQRIVDRVKVLLGVADTNTASTSAPRPSQNSSAFALSFPIIFIDGPAGTGKTTTITHLLYDLRLNHDKVCLASATTALAAQLYHQGETVHALAKLNVTKVNEEIIESMLQDDDSRMELLGSADVIVVDEAPSLLRGNLEALTQVLERAGFRGVLILSGDFRQIAPVVRGGGRADIVDASPRRSPLWPHVEVHCLTELRRQPDDSDYAKIATAIGDDTHIKELPTEGADDPTLVSGASLVDLSIIPDAQRFTGDTLQDALHFVFSENVDDFDESAILATSCAAVNFWNTKIQEQRNIDGGAMKTYISHNSVNDSFAYAEDFNSSDFLNSREENGVPLHELTLAVNDMCYLMRTINKKVGLVTSTRLRVVALHERSVHVIIVGDHTNTVHIIPRITFIFSPQLSNLEIHRRQFPLCLAYAMTVNRSQGQTLKRVLLDTTRPAFSHGHLYVALSRVRDRHSIALFNRNQIPSNFQLTVAYSELLKDDTNFSSTTSVLRFADLSANQTTRNHAPHLPDEPTTADDVTSLFLNAAMSDFTISHLEQPDDLFAHDAQTDL</sequence>